<dbReference type="Gene3D" id="3.50.50.60">
    <property type="entry name" value="FAD/NAD(P)-binding domain"/>
    <property type="match status" value="1"/>
</dbReference>
<feature type="domain" description="Amine oxidase" evidence="5">
    <location>
        <begin position="15"/>
        <end position="439"/>
    </location>
</feature>
<dbReference type="PRINTS" id="PR00757">
    <property type="entry name" value="AMINEOXDASEF"/>
</dbReference>
<dbReference type="EMBL" id="BJMM01000003">
    <property type="protein sequence ID" value="GEB48439.1"/>
    <property type="molecule type" value="Genomic_DNA"/>
</dbReference>
<sequence length="448" mass="46933">MGTTGHDVVIVGAGFAGLTAARELHAAGCDILLLEARCRVGGRALTRFLPDGTQLDLGGQWIGPAQTRIGELVRHFGIDTYPTPEHGDPVVDYGGERRTDVPAEAGRLLAEIDALSRQVPPERPWAAEQATAADRQTFASWLAASGHPEQAQRYVGRVISGGLLAGSPAETSLLETLFYVASGGGVDALLGYRGGAQETRIVGGAQHIAERMADELPPGALRLGEPVVGVEHGADGVRVVTRLAAYPAAHAVIALPPVLAGQLRHDPPLSALRAGALQRQAAGTALKVHAVYPEPFWGADGLSGLSTSDSGVLTETVDNTPPGAPRAVLTAFAYGDEAVALRRSSPEERQAAVTERLGALFGERARQPQEFITHDWLAQEWTRGCFSAHFAPGGRTAFGGLLHTPEGRLHWAGTETAVHGNGYFDGAVESGLRAARDVLAARTPSSTG</sequence>
<comment type="similarity">
    <text evidence="2">Belongs to the flavin monoamine oxidase family.</text>
</comment>
<dbReference type="Pfam" id="PF01593">
    <property type="entry name" value="Amino_oxidase"/>
    <property type="match status" value="1"/>
</dbReference>
<dbReference type="AlphaFoldDB" id="A0A4Y3QU06"/>
<gene>
    <name evidence="6" type="ORF">SCA03_09900</name>
</gene>
<feature type="binding site" evidence="4">
    <location>
        <position position="415"/>
    </location>
    <ligand>
        <name>FAD</name>
        <dbReference type="ChEBI" id="CHEBI:57692"/>
    </ligand>
</feature>
<name>A0A4Y3QU06_STRCI</name>
<dbReference type="Proteomes" id="UP000319210">
    <property type="component" value="Unassembled WGS sequence"/>
</dbReference>
<evidence type="ECO:0000313" key="7">
    <source>
        <dbReference type="Proteomes" id="UP000319210"/>
    </source>
</evidence>
<dbReference type="SUPFAM" id="SSF54373">
    <property type="entry name" value="FAD-linked reductases, C-terminal domain"/>
    <property type="match status" value="1"/>
</dbReference>
<organism evidence="6 7">
    <name type="scientific">Streptomyces cacaoi</name>
    <dbReference type="NCBI Taxonomy" id="1898"/>
    <lineage>
        <taxon>Bacteria</taxon>
        <taxon>Bacillati</taxon>
        <taxon>Actinomycetota</taxon>
        <taxon>Actinomycetes</taxon>
        <taxon>Kitasatosporales</taxon>
        <taxon>Streptomycetaceae</taxon>
        <taxon>Streptomyces</taxon>
    </lineage>
</organism>
<evidence type="ECO:0000313" key="6">
    <source>
        <dbReference type="EMBL" id="GEB48439.1"/>
    </source>
</evidence>
<comment type="cofactor">
    <cofactor evidence="1">
        <name>FAD</name>
        <dbReference type="ChEBI" id="CHEBI:57692"/>
    </cofactor>
</comment>
<evidence type="ECO:0000256" key="1">
    <source>
        <dbReference type="ARBA" id="ARBA00001974"/>
    </source>
</evidence>
<evidence type="ECO:0000256" key="3">
    <source>
        <dbReference type="ARBA" id="ARBA00023002"/>
    </source>
</evidence>
<feature type="binding site" evidence="4">
    <location>
        <begin position="35"/>
        <end position="36"/>
    </location>
    <ligand>
        <name>FAD</name>
        <dbReference type="ChEBI" id="CHEBI:57692"/>
    </ligand>
</feature>
<dbReference type="InterPro" id="IPR001613">
    <property type="entry name" value="Flavin_amine_oxidase"/>
</dbReference>
<keyword evidence="3" id="KW-0560">Oxidoreductase</keyword>
<feature type="binding site" evidence="4">
    <location>
        <position position="227"/>
    </location>
    <ligand>
        <name>FAD</name>
        <dbReference type="ChEBI" id="CHEBI:57692"/>
    </ligand>
</feature>
<dbReference type="InterPro" id="IPR036188">
    <property type="entry name" value="FAD/NAD-bd_sf"/>
</dbReference>
<dbReference type="OrthoDB" id="337830at2"/>
<protein>
    <submittedName>
        <fullName evidence="6">Monoamine oxidase</fullName>
    </submittedName>
</protein>
<reference evidence="6 7" key="1">
    <citation type="submission" date="2019-06" db="EMBL/GenBank/DDBJ databases">
        <title>Whole genome shotgun sequence of Streptomyces cacaoi subsp. cacaoi NBRC 12748.</title>
        <authorList>
            <person name="Hosoyama A."/>
            <person name="Uohara A."/>
            <person name="Ohji S."/>
            <person name="Ichikawa N."/>
        </authorList>
    </citation>
    <scope>NUCLEOTIDE SEQUENCE [LARGE SCALE GENOMIC DNA]</scope>
    <source>
        <strain evidence="6 7">NBRC 12748</strain>
    </source>
</reference>
<dbReference type="GO" id="GO:0016491">
    <property type="term" value="F:oxidoreductase activity"/>
    <property type="evidence" value="ECO:0007669"/>
    <property type="project" value="UniProtKB-KW"/>
</dbReference>
<dbReference type="PANTHER" id="PTHR43563">
    <property type="entry name" value="AMINE OXIDASE"/>
    <property type="match status" value="1"/>
</dbReference>
<evidence type="ECO:0000256" key="4">
    <source>
        <dbReference type="PIRSR" id="PIRSR601613-1"/>
    </source>
</evidence>
<evidence type="ECO:0000259" key="5">
    <source>
        <dbReference type="Pfam" id="PF01593"/>
    </source>
</evidence>
<dbReference type="SUPFAM" id="SSF51905">
    <property type="entry name" value="FAD/NAD(P)-binding domain"/>
    <property type="match status" value="1"/>
</dbReference>
<dbReference type="PANTHER" id="PTHR43563:SF1">
    <property type="entry name" value="AMINE OXIDASE [FLAVIN-CONTAINING] B"/>
    <property type="match status" value="1"/>
</dbReference>
<accession>A0A4Y3QU06</accession>
<dbReference type="RefSeq" id="WP_086817681.1">
    <property type="nucleotide sequence ID" value="NZ_BJMM01000003.1"/>
</dbReference>
<dbReference type="InterPro" id="IPR050703">
    <property type="entry name" value="Flavin_MAO"/>
</dbReference>
<comment type="caution">
    <text evidence="6">The sequence shown here is derived from an EMBL/GenBank/DDBJ whole genome shotgun (WGS) entry which is preliminary data.</text>
</comment>
<proteinExistence type="inferred from homology"/>
<dbReference type="InterPro" id="IPR002937">
    <property type="entry name" value="Amino_oxidase"/>
</dbReference>
<keyword evidence="7" id="KW-1185">Reference proteome</keyword>
<feature type="binding site" evidence="4">
    <location>
        <position position="332"/>
    </location>
    <ligand>
        <name>substrate</name>
    </ligand>
</feature>
<evidence type="ECO:0000256" key="2">
    <source>
        <dbReference type="ARBA" id="ARBA00005995"/>
    </source>
</evidence>